<organism evidence="1 2">
    <name type="scientific">Streptomyces rochei</name>
    <name type="common">Streptomyces parvullus</name>
    <dbReference type="NCBI Taxonomy" id="1928"/>
    <lineage>
        <taxon>Bacteria</taxon>
        <taxon>Bacillati</taxon>
        <taxon>Actinomycetota</taxon>
        <taxon>Actinomycetes</taxon>
        <taxon>Kitasatosporales</taxon>
        <taxon>Streptomycetaceae</taxon>
        <taxon>Streptomyces</taxon>
        <taxon>Streptomyces rochei group</taxon>
    </lineage>
</organism>
<proteinExistence type="predicted"/>
<dbReference type="AlphaFoldDB" id="A0AAX3ZTQ4"/>
<reference evidence="1" key="1">
    <citation type="submission" date="2023-03" db="EMBL/GenBank/DDBJ databases">
        <title>Borrelidin-producing and root-colonizing Streptomyces rochei is a potent biopesticide for soil-borne oomycete-caused plant diseases.</title>
        <authorList>
            <person name="Zhou D."/>
            <person name="Wang X."/>
            <person name="Navarro-Munoz J.C."/>
            <person name="Li W."/>
            <person name="Li J."/>
            <person name="Jiu M."/>
            <person name="Deng S."/>
            <person name="Ye Y."/>
            <person name="Daly P."/>
            <person name="Wei L."/>
        </authorList>
    </citation>
    <scope>NUCLEOTIDE SEQUENCE</scope>
    <source>
        <strain evidence="1">JK1</strain>
    </source>
</reference>
<accession>A0AAX3ZTQ4</accession>
<protein>
    <submittedName>
        <fullName evidence="1">Uncharacterized protein</fullName>
    </submittedName>
</protein>
<gene>
    <name evidence="1" type="ORF">P7W03_34830</name>
</gene>
<name>A0AAX3ZTQ4_STRRO</name>
<sequence>MAASPATRQLCDATFPDADAASALSLLDLYAGAERERVHQAVVRLSGGRLGRLRRWLDEAKRNPETVLWFGESPSDTSQDTHAFGVEFINTFLDKHLDTPAEPTGE</sequence>
<dbReference type="RefSeq" id="WP_306693515.1">
    <property type="nucleotide sequence ID" value="NZ_CP121271.1"/>
</dbReference>
<dbReference type="Proteomes" id="UP001231701">
    <property type="component" value="Chromosome"/>
</dbReference>
<evidence type="ECO:0000313" key="2">
    <source>
        <dbReference type="Proteomes" id="UP001231701"/>
    </source>
</evidence>
<evidence type="ECO:0000313" key="1">
    <source>
        <dbReference type="EMBL" id="WMC90485.1"/>
    </source>
</evidence>
<dbReference type="EMBL" id="CP121271">
    <property type="protein sequence ID" value="WMC90485.1"/>
    <property type="molecule type" value="Genomic_DNA"/>
</dbReference>
<dbReference type="GeneID" id="90947323"/>